<reference evidence="5 6" key="1">
    <citation type="journal article" date="2020" name="ISME J.">
        <title>Uncovering the hidden diversity of litter-decomposition mechanisms in mushroom-forming fungi.</title>
        <authorList>
            <person name="Floudas D."/>
            <person name="Bentzer J."/>
            <person name="Ahren D."/>
            <person name="Johansson T."/>
            <person name="Persson P."/>
            <person name="Tunlid A."/>
        </authorList>
    </citation>
    <scope>NUCLEOTIDE SEQUENCE [LARGE SCALE GENOMIC DNA]</scope>
    <source>
        <strain evidence="5 6">CBS 101986</strain>
    </source>
</reference>
<dbReference type="InterPro" id="IPR029063">
    <property type="entry name" value="SAM-dependent_MTases_sf"/>
</dbReference>
<dbReference type="SUPFAM" id="SSF53335">
    <property type="entry name" value="S-adenosyl-L-methionine-dependent methyltransferases"/>
    <property type="match status" value="1"/>
</dbReference>
<comment type="caution">
    <text evidence="5">The sequence shown here is derived from an EMBL/GenBank/DDBJ whole genome shotgun (WGS) entry which is preliminary data.</text>
</comment>
<dbReference type="Gene3D" id="3.40.50.150">
    <property type="entry name" value="Vaccinia Virus protein VP39"/>
    <property type="match status" value="1"/>
</dbReference>
<dbReference type="InterPro" id="IPR051052">
    <property type="entry name" value="Diverse_substrate_MTase"/>
</dbReference>
<feature type="domain" description="Methyltransferase type 12" evidence="4">
    <location>
        <begin position="62"/>
        <end position="160"/>
    </location>
</feature>
<evidence type="ECO:0000259" key="4">
    <source>
        <dbReference type="Pfam" id="PF08242"/>
    </source>
</evidence>
<keyword evidence="2" id="KW-0808">Transferase</keyword>
<evidence type="ECO:0000256" key="1">
    <source>
        <dbReference type="ARBA" id="ARBA00022603"/>
    </source>
</evidence>
<dbReference type="OrthoDB" id="3647at2759"/>
<dbReference type="CDD" id="cd02440">
    <property type="entry name" value="AdoMet_MTases"/>
    <property type="match status" value="1"/>
</dbReference>
<gene>
    <name evidence="5" type="ORF">D9619_012239</name>
</gene>
<accession>A0A8H5B719</accession>
<dbReference type="InterPro" id="IPR013217">
    <property type="entry name" value="Methyltransf_12"/>
</dbReference>
<keyword evidence="1" id="KW-0489">Methyltransferase</keyword>
<name>A0A8H5B719_9AGAR</name>
<dbReference type="AlphaFoldDB" id="A0A8H5B719"/>
<feature type="compositionally biased region" description="Basic and acidic residues" evidence="3">
    <location>
        <begin position="191"/>
        <end position="216"/>
    </location>
</feature>
<evidence type="ECO:0000313" key="6">
    <source>
        <dbReference type="Proteomes" id="UP000567179"/>
    </source>
</evidence>
<evidence type="ECO:0000256" key="3">
    <source>
        <dbReference type="SAM" id="MobiDB-lite"/>
    </source>
</evidence>
<dbReference type="GO" id="GO:0032259">
    <property type="term" value="P:methylation"/>
    <property type="evidence" value="ECO:0007669"/>
    <property type="project" value="UniProtKB-KW"/>
</dbReference>
<dbReference type="PANTHER" id="PTHR44942">
    <property type="entry name" value="METHYLTRANSF_11 DOMAIN-CONTAINING PROTEIN"/>
    <property type="match status" value="1"/>
</dbReference>
<protein>
    <recommendedName>
        <fullName evidence="4">Methyltransferase type 12 domain-containing protein</fullName>
    </recommendedName>
</protein>
<proteinExistence type="predicted"/>
<evidence type="ECO:0000313" key="5">
    <source>
        <dbReference type="EMBL" id="KAF5317945.1"/>
    </source>
</evidence>
<evidence type="ECO:0000256" key="2">
    <source>
        <dbReference type="ARBA" id="ARBA00022679"/>
    </source>
</evidence>
<dbReference type="EMBL" id="JAACJJ010000031">
    <property type="protein sequence ID" value="KAF5317945.1"/>
    <property type="molecule type" value="Genomic_DNA"/>
</dbReference>
<feature type="region of interest" description="Disordered" evidence="3">
    <location>
        <begin position="173"/>
        <end position="216"/>
    </location>
</feature>
<dbReference type="GO" id="GO:0008168">
    <property type="term" value="F:methyltransferase activity"/>
    <property type="evidence" value="ECO:0007669"/>
    <property type="project" value="UniProtKB-KW"/>
</dbReference>
<dbReference type="Proteomes" id="UP000567179">
    <property type="component" value="Unassembled WGS sequence"/>
</dbReference>
<dbReference type="Pfam" id="PF08242">
    <property type="entry name" value="Methyltransf_12"/>
    <property type="match status" value="1"/>
</dbReference>
<dbReference type="PANTHER" id="PTHR44942:SF4">
    <property type="entry name" value="METHYLTRANSFERASE TYPE 11 DOMAIN-CONTAINING PROTEIN"/>
    <property type="match status" value="1"/>
</dbReference>
<keyword evidence="6" id="KW-1185">Reference proteome</keyword>
<sequence length="274" mass="30200">MAHQHTHQHAHQHEDKVVAANKEHYNKHEENIPDPRWVELASMATALMRKQYEFKEEETALLDFACHIGLTSRAIAPYTKLVVGVDISQTSVDLYNEAVKNQGIEPSEMRAVCTELKGVEGELDGLKFDVITCGMAYHHFSDIDAITRTLAFFLKPGGVLFVTDRTDVKAVKADEKTSDEGGHAHAHAHAHGHDHSHGNGHGHDHGHGHGDDQGEWPEKYKAIVPHTGGFSKEHMQACFEGAGLSLEEFTPITKITMLGQEATIFLAKAVKPSA</sequence>
<feature type="compositionally biased region" description="Basic and acidic residues" evidence="3">
    <location>
        <begin position="173"/>
        <end position="183"/>
    </location>
</feature>
<organism evidence="5 6">
    <name type="scientific">Psilocybe cf. subviscida</name>
    <dbReference type="NCBI Taxonomy" id="2480587"/>
    <lineage>
        <taxon>Eukaryota</taxon>
        <taxon>Fungi</taxon>
        <taxon>Dikarya</taxon>
        <taxon>Basidiomycota</taxon>
        <taxon>Agaricomycotina</taxon>
        <taxon>Agaricomycetes</taxon>
        <taxon>Agaricomycetidae</taxon>
        <taxon>Agaricales</taxon>
        <taxon>Agaricineae</taxon>
        <taxon>Strophariaceae</taxon>
        <taxon>Psilocybe</taxon>
    </lineage>
</organism>